<dbReference type="InterPro" id="IPR019787">
    <property type="entry name" value="Znf_PHD-finger"/>
</dbReference>
<keyword evidence="2" id="KW-0863">Zinc-finger</keyword>
<feature type="domain" description="Zinc finger PHD-type" evidence="5">
    <location>
        <begin position="97"/>
        <end position="149"/>
    </location>
</feature>
<dbReference type="InterPro" id="IPR013083">
    <property type="entry name" value="Znf_RING/FYVE/PHD"/>
</dbReference>
<dbReference type="PANTHER" id="PTHR10782">
    <property type="entry name" value="ZINC FINGER MIZ DOMAIN-CONTAINING PROTEIN"/>
    <property type="match status" value="1"/>
</dbReference>
<evidence type="ECO:0000313" key="7">
    <source>
        <dbReference type="Proteomes" id="UP001374535"/>
    </source>
</evidence>
<dbReference type="Gene3D" id="3.30.40.10">
    <property type="entry name" value="Zinc/RING finger domain, C3HC4 (zinc finger)"/>
    <property type="match status" value="1"/>
</dbReference>
<evidence type="ECO:0000256" key="4">
    <source>
        <dbReference type="SAM" id="MobiDB-lite"/>
    </source>
</evidence>
<keyword evidence="1" id="KW-0479">Metal-binding</keyword>
<dbReference type="PROSITE" id="PS01359">
    <property type="entry name" value="ZF_PHD_1"/>
    <property type="match status" value="1"/>
</dbReference>
<name>A0AAQ3RSL0_VIGMU</name>
<evidence type="ECO:0000313" key="6">
    <source>
        <dbReference type="EMBL" id="WVZ02686.1"/>
    </source>
</evidence>
<sequence length="208" mass="22730">MHKVDSAEEDSVWIQGSGTIKGESLAEGSGTKVSKMWAKKNAGGKEQVAKLVDDTYRKMQISGATDLASKGQGASDSSSIKVKGEIDDSFQPDTKIRCLCGSRLETEDLVKCDDPRCQVWQHISCVIIPEKPTEGIPPVPDKFYCELCRLARADPFWVAVAHPLLPVKLTTTSNPTDGDIAVIWRLPWQIFLPIPIVNFGGRLALVPP</sequence>
<keyword evidence="7" id="KW-1185">Reference proteome</keyword>
<dbReference type="Pfam" id="PF00628">
    <property type="entry name" value="PHD"/>
    <property type="match status" value="1"/>
</dbReference>
<keyword evidence="3" id="KW-0862">Zinc</keyword>
<gene>
    <name evidence="6" type="ORF">V8G54_023492</name>
</gene>
<dbReference type="PANTHER" id="PTHR10782:SF102">
    <property type="entry name" value="E3 SUMO-PROTEIN LIGASE SIZ1"/>
    <property type="match status" value="1"/>
</dbReference>
<protein>
    <recommendedName>
        <fullName evidence="5">Zinc finger PHD-type domain-containing protein</fullName>
    </recommendedName>
</protein>
<dbReference type="EMBL" id="CP144694">
    <property type="protein sequence ID" value="WVZ02686.1"/>
    <property type="molecule type" value="Genomic_DNA"/>
</dbReference>
<organism evidence="6 7">
    <name type="scientific">Vigna mungo</name>
    <name type="common">Black gram</name>
    <name type="synonym">Phaseolus mungo</name>
    <dbReference type="NCBI Taxonomy" id="3915"/>
    <lineage>
        <taxon>Eukaryota</taxon>
        <taxon>Viridiplantae</taxon>
        <taxon>Streptophyta</taxon>
        <taxon>Embryophyta</taxon>
        <taxon>Tracheophyta</taxon>
        <taxon>Spermatophyta</taxon>
        <taxon>Magnoliopsida</taxon>
        <taxon>eudicotyledons</taxon>
        <taxon>Gunneridae</taxon>
        <taxon>Pentapetalae</taxon>
        <taxon>rosids</taxon>
        <taxon>fabids</taxon>
        <taxon>Fabales</taxon>
        <taxon>Fabaceae</taxon>
        <taxon>Papilionoideae</taxon>
        <taxon>50 kb inversion clade</taxon>
        <taxon>NPAAA clade</taxon>
        <taxon>indigoferoid/millettioid clade</taxon>
        <taxon>Phaseoleae</taxon>
        <taxon>Vigna</taxon>
    </lineage>
</organism>
<dbReference type="SMART" id="SM00249">
    <property type="entry name" value="PHD"/>
    <property type="match status" value="1"/>
</dbReference>
<evidence type="ECO:0000259" key="5">
    <source>
        <dbReference type="SMART" id="SM00249"/>
    </source>
</evidence>
<dbReference type="SUPFAM" id="SSF57903">
    <property type="entry name" value="FYVE/PHD zinc finger"/>
    <property type="match status" value="1"/>
</dbReference>
<dbReference type="GO" id="GO:0000785">
    <property type="term" value="C:chromatin"/>
    <property type="evidence" value="ECO:0007669"/>
    <property type="project" value="TreeGrafter"/>
</dbReference>
<evidence type="ECO:0000256" key="3">
    <source>
        <dbReference type="ARBA" id="ARBA00022833"/>
    </source>
</evidence>
<dbReference type="InterPro" id="IPR019786">
    <property type="entry name" value="Zinc_finger_PHD-type_CS"/>
</dbReference>
<feature type="region of interest" description="Disordered" evidence="4">
    <location>
        <begin position="1"/>
        <end position="45"/>
    </location>
</feature>
<evidence type="ECO:0000256" key="1">
    <source>
        <dbReference type="ARBA" id="ARBA00022723"/>
    </source>
</evidence>
<dbReference type="GO" id="GO:0008270">
    <property type="term" value="F:zinc ion binding"/>
    <property type="evidence" value="ECO:0007669"/>
    <property type="project" value="UniProtKB-KW"/>
</dbReference>
<reference evidence="6 7" key="1">
    <citation type="journal article" date="2023" name="Life. Sci Alliance">
        <title>Evolutionary insights into 3D genome organization and epigenetic landscape of Vigna mungo.</title>
        <authorList>
            <person name="Junaid A."/>
            <person name="Singh B."/>
            <person name="Bhatia S."/>
        </authorList>
    </citation>
    <scope>NUCLEOTIDE SEQUENCE [LARGE SCALE GENOMIC DNA]</scope>
    <source>
        <strain evidence="6">Urdbean</strain>
    </source>
</reference>
<proteinExistence type="predicted"/>
<dbReference type="InterPro" id="IPR001965">
    <property type="entry name" value="Znf_PHD"/>
</dbReference>
<dbReference type="Proteomes" id="UP001374535">
    <property type="component" value="Chromosome 7"/>
</dbReference>
<dbReference type="AlphaFoldDB" id="A0AAQ3RSL0"/>
<accession>A0AAQ3RSL0</accession>
<dbReference type="GO" id="GO:0061665">
    <property type="term" value="F:SUMO ligase activity"/>
    <property type="evidence" value="ECO:0007669"/>
    <property type="project" value="TreeGrafter"/>
</dbReference>
<dbReference type="GO" id="GO:0016925">
    <property type="term" value="P:protein sumoylation"/>
    <property type="evidence" value="ECO:0007669"/>
    <property type="project" value="TreeGrafter"/>
</dbReference>
<dbReference type="CDD" id="cd15570">
    <property type="entry name" value="PHD_Bye1p_SIZ1_like"/>
    <property type="match status" value="1"/>
</dbReference>
<dbReference type="InterPro" id="IPR011011">
    <property type="entry name" value="Znf_FYVE_PHD"/>
</dbReference>
<evidence type="ECO:0000256" key="2">
    <source>
        <dbReference type="ARBA" id="ARBA00022771"/>
    </source>
</evidence>